<evidence type="ECO:0000313" key="10">
    <source>
        <dbReference type="Proteomes" id="UP001307889"/>
    </source>
</evidence>
<organism evidence="9 10">
    <name type="scientific">Nesidiocoris tenuis</name>
    <dbReference type="NCBI Taxonomy" id="355587"/>
    <lineage>
        <taxon>Eukaryota</taxon>
        <taxon>Metazoa</taxon>
        <taxon>Ecdysozoa</taxon>
        <taxon>Arthropoda</taxon>
        <taxon>Hexapoda</taxon>
        <taxon>Insecta</taxon>
        <taxon>Pterygota</taxon>
        <taxon>Neoptera</taxon>
        <taxon>Paraneoptera</taxon>
        <taxon>Hemiptera</taxon>
        <taxon>Heteroptera</taxon>
        <taxon>Panheteroptera</taxon>
        <taxon>Cimicomorpha</taxon>
        <taxon>Miridae</taxon>
        <taxon>Dicyphina</taxon>
        <taxon>Nesidiocoris</taxon>
    </lineage>
</organism>
<dbReference type="SUPFAM" id="SSF55811">
    <property type="entry name" value="Nudix"/>
    <property type="match status" value="1"/>
</dbReference>
<dbReference type="InterPro" id="IPR011876">
    <property type="entry name" value="IsopentenylPP_isomerase_typ1"/>
</dbReference>
<comment type="pathway">
    <text evidence="3">Isoprenoid biosynthesis; dimethylallyl diphosphate biosynthesis; dimethylallyl diphosphate from isopentenyl diphosphate: step 1/1.</text>
</comment>
<dbReference type="EC" id="5.3.3.2" evidence="5"/>
<evidence type="ECO:0000256" key="2">
    <source>
        <dbReference type="ARBA" id="ARBA00003951"/>
    </source>
</evidence>
<evidence type="ECO:0000256" key="5">
    <source>
        <dbReference type="ARBA" id="ARBA00012057"/>
    </source>
</evidence>
<dbReference type="PANTHER" id="PTHR10885:SF0">
    <property type="entry name" value="ISOPENTENYL-DIPHOSPHATE DELTA-ISOMERASE"/>
    <property type="match status" value="1"/>
</dbReference>
<accession>A0ABN7A6M7</accession>
<evidence type="ECO:0000256" key="1">
    <source>
        <dbReference type="ARBA" id="ARBA00000374"/>
    </source>
</evidence>
<keyword evidence="10" id="KW-1185">Reference proteome</keyword>
<sequence>MMVPLRNFIARATRCYSKLAVNPVQEASLSETCILVDTNDKVVGQASKKYCHSVGPNGEIPLHRAFSVFIFNSRHDLLMQKRSSTKITFPSHITNACCSHPLYDYVEERDECDALGIKLAARRRLEYELGIPKSLIDPTKDILYLTRVLYKDVGDGVWGEHEVDYILFIVGKDLPLRPNPEEVSDAWYLPRDSFDRYMTNAPGPVTPWFALITRSHLRTWWDNLAKINAHQDHKTILNFYT</sequence>
<reference evidence="9 10" key="1">
    <citation type="submission" date="2023-09" db="EMBL/GenBank/DDBJ databases">
        <title>Nesidiocoris tenuis whole genome shotgun sequence.</title>
        <authorList>
            <person name="Shibata T."/>
            <person name="Shimoda M."/>
            <person name="Kobayashi T."/>
            <person name="Uehara T."/>
        </authorList>
    </citation>
    <scope>NUCLEOTIDE SEQUENCE [LARGE SCALE GENOMIC DNA]</scope>
    <source>
        <strain evidence="9 10">Japan</strain>
    </source>
</reference>
<dbReference type="CDD" id="cd02885">
    <property type="entry name" value="NUDIX_IPP_Isomerase"/>
    <property type="match status" value="1"/>
</dbReference>
<dbReference type="NCBIfam" id="TIGR02150">
    <property type="entry name" value="IPP_isom_1"/>
    <property type="match status" value="1"/>
</dbReference>
<evidence type="ECO:0000256" key="3">
    <source>
        <dbReference type="ARBA" id="ARBA00004826"/>
    </source>
</evidence>
<dbReference type="Pfam" id="PF00293">
    <property type="entry name" value="NUDIX"/>
    <property type="match status" value="1"/>
</dbReference>
<comment type="function">
    <text evidence="2">Catalyzes the 1,3-allylic rearrangement of the homoallylic substrate isopentenyl (IPP) to its highly electrophilic allylic isomer, dimethylallyl diphosphate (DMAPP).</text>
</comment>
<dbReference type="PANTHER" id="PTHR10885">
    <property type="entry name" value="ISOPENTENYL-DIPHOSPHATE DELTA-ISOMERASE"/>
    <property type="match status" value="1"/>
</dbReference>
<dbReference type="Gene3D" id="3.90.79.10">
    <property type="entry name" value="Nucleoside Triphosphate Pyrophosphohydrolase"/>
    <property type="match status" value="1"/>
</dbReference>
<dbReference type="Proteomes" id="UP001307889">
    <property type="component" value="Chromosome 1"/>
</dbReference>
<comment type="similarity">
    <text evidence="4">Belongs to the IPP isomerase type 1 family.</text>
</comment>
<evidence type="ECO:0000259" key="8">
    <source>
        <dbReference type="PROSITE" id="PS51462"/>
    </source>
</evidence>
<name>A0ABN7A6M7_9HEMI</name>
<evidence type="ECO:0000256" key="6">
    <source>
        <dbReference type="ARBA" id="ARBA00023229"/>
    </source>
</evidence>
<proteinExistence type="inferred from homology"/>
<dbReference type="PIRSF" id="PIRSF018427">
    <property type="entry name" value="Isopntndiph_ism"/>
    <property type="match status" value="1"/>
</dbReference>
<keyword evidence="7" id="KW-0413">Isomerase</keyword>
<evidence type="ECO:0000256" key="7">
    <source>
        <dbReference type="ARBA" id="ARBA00023235"/>
    </source>
</evidence>
<gene>
    <name evidence="9" type="ORF">NTJ_00705</name>
</gene>
<dbReference type="EMBL" id="AP028909">
    <property type="protein sequence ID" value="BES87897.1"/>
    <property type="molecule type" value="Genomic_DNA"/>
</dbReference>
<evidence type="ECO:0000313" key="9">
    <source>
        <dbReference type="EMBL" id="BES87897.1"/>
    </source>
</evidence>
<dbReference type="PROSITE" id="PS51462">
    <property type="entry name" value="NUDIX"/>
    <property type="match status" value="1"/>
</dbReference>
<keyword evidence="6" id="KW-0414">Isoprene biosynthesis</keyword>
<dbReference type="InterPro" id="IPR015797">
    <property type="entry name" value="NUDIX_hydrolase-like_dom_sf"/>
</dbReference>
<evidence type="ECO:0000256" key="4">
    <source>
        <dbReference type="ARBA" id="ARBA00007579"/>
    </source>
</evidence>
<feature type="domain" description="Nudix hydrolase" evidence="8">
    <location>
        <begin position="61"/>
        <end position="211"/>
    </location>
</feature>
<comment type="catalytic activity">
    <reaction evidence="1">
        <text>isopentenyl diphosphate = dimethylallyl diphosphate</text>
        <dbReference type="Rhea" id="RHEA:23284"/>
        <dbReference type="ChEBI" id="CHEBI:57623"/>
        <dbReference type="ChEBI" id="CHEBI:128769"/>
        <dbReference type="EC" id="5.3.3.2"/>
    </reaction>
</comment>
<protein>
    <recommendedName>
        <fullName evidence="5">isopentenyl-diphosphate Delta-isomerase</fullName>
        <ecNumber evidence="5">5.3.3.2</ecNumber>
    </recommendedName>
</protein>
<dbReference type="InterPro" id="IPR000086">
    <property type="entry name" value="NUDIX_hydrolase_dom"/>
</dbReference>